<sequence>MFAGTVIPVCDRHGIPAPANRKLYEMVKAIEEEYPQE</sequence>
<dbReference type="AlphaFoldDB" id="A0A4V6P6S1"/>
<proteinExistence type="predicted"/>
<dbReference type="EMBL" id="SMMX01000002">
    <property type="protein sequence ID" value="TDA23080.1"/>
    <property type="molecule type" value="Genomic_DNA"/>
</dbReference>
<name>A0A4V6P6S1_9FIRM</name>
<comment type="caution">
    <text evidence="1">The sequence shown here is derived from an EMBL/GenBank/DDBJ whole genome shotgun (WGS) entry which is preliminary data.</text>
</comment>
<evidence type="ECO:0000313" key="1">
    <source>
        <dbReference type="EMBL" id="TDA23080.1"/>
    </source>
</evidence>
<dbReference type="InterPro" id="IPR013328">
    <property type="entry name" value="6PGD_dom2"/>
</dbReference>
<keyword evidence="2" id="KW-1185">Reference proteome</keyword>
<reference evidence="1 2" key="1">
    <citation type="journal article" date="2016" name="Nat. Microbiol.">
        <title>The Mouse Intestinal Bacterial Collection (miBC) provides host-specific insight into cultured diversity and functional potential of the gut microbiota.</title>
        <authorList>
            <person name="Lagkouvardos I."/>
            <person name="Pukall R."/>
            <person name="Abt B."/>
            <person name="Foesel B.U."/>
            <person name="Meier-Kolthoff J.P."/>
            <person name="Kumar N."/>
            <person name="Bresciani A."/>
            <person name="Martinez I."/>
            <person name="Just S."/>
            <person name="Ziegler C."/>
            <person name="Brugiroux S."/>
            <person name="Garzetti D."/>
            <person name="Wenning M."/>
            <person name="Bui T.P."/>
            <person name="Wang J."/>
            <person name="Hugenholtz F."/>
            <person name="Plugge C.M."/>
            <person name="Peterson D.A."/>
            <person name="Hornef M.W."/>
            <person name="Baines J.F."/>
            <person name="Smidt H."/>
            <person name="Walter J."/>
            <person name="Kristiansen K."/>
            <person name="Nielsen H.B."/>
            <person name="Haller D."/>
            <person name="Overmann J."/>
            <person name="Stecher B."/>
            <person name="Clavel T."/>
        </authorList>
    </citation>
    <scope>NUCLEOTIDE SEQUENCE [LARGE SCALE GENOMIC DNA]</scope>
    <source>
        <strain evidence="1 2">DSM 28560</strain>
    </source>
</reference>
<accession>A0A4V6P6S1</accession>
<dbReference type="Proteomes" id="UP000295710">
    <property type="component" value="Unassembled WGS sequence"/>
</dbReference>
<organism evidence="1 2">
    <name type="scientific">Extibacter muris</name>
    <dbReference type="NCBI Taxonomy" id="1796622"/>
    <lineage>
        <taxon>Bacteria</taxon>
        <taxon>Bacillati</taxon>
        <taxon>Bacillota</taxon>
        <taxon>Clostridia</taxon>
        <taxon>Lachnospirales</taxon>
        <taxon>Lachnospiraceae</taxon>
        <taxon>Extibacter</taxon>
    </lineage>
</organism>
<gene>
    <name evidence="1" type="ORF">E1963_03075</name>
</gene>
<dbReference type="Gene3D" id="1.10.1040.10">
    <property type="entry name" value="N-(1-d-carboxylethyl)-l-norvaline Dehydrogenase, domain 2"/>
    <property type="match status" value="1"/>
</dbReference>
<protein>
    <recommendedName>
        <fullName evidence="3">Ketopantoate reductase C-terminal domain-containing protein</fullName>
    </recommendedName>
</protein>
<evidence type="ECO:0000313" key="2">
    <source>
        <dbReference type="Proteomes" id="UP000295710"/>
    </source>
</evidence>
<evidence type="ECO:0008006" key="3">
    <source>
        <dbReference type="Google" id="ProtNLM"/>
    </source>
</evidence>